<protein>
    <submittedName>
        <fullName evidence="1">Uncharacterized protein</fullName>
    </submittedName>
</protein>
<evidence type="ECO:0000313" key="1">
    <source>
        <dbReference type="EMBL" id="QFZ84607.1"/>
    </source>
</evidence>
<reference evidence="1 2" key="1">
    <citation type="submission" date="2019-10" db="EMBL/GenBank/DDBJ databases">
        <title>Complete genome sequence of Variovorax paradoxus 5C-2.</title>
        <authorList>
            <person name="Gogoleva N.E."/>
            <person name="Balkin A.S."/>
        </authorList>
    </citation>
    <scope>NUCLEOTIDE SEQUENCE [LARGE SCALE GENOMIC DNA]</scope>
    <source>
        <strain evidence="1 2">5C-2</strain>
    </source>
</reference>
<sequence length="111" mass="12673">MNPYTFTKKPATVEAWQWNFSTDQLEPPTWMTDALNKWPEVGGAAFWPNGKLGVNQSTPERVWWNRPHIEIQTLEGVMRAVPGDWIIRGVAHEIYPCKPAIFATTYEKAAS</sequence>
<dbReference type="EMBL" id="CP045644">
    <property type="protein sequence ID" value="QFZ84607.1"/>
    <property type="molecule type" value="Genomic_DNA"/>
</dbReference>
<name>A0A5Q0M718_VARPD</name>
<dbReference type="AlphaFoldDB" id="A0A5Q0M718"/>
<dbReference type="Proteomes" id="UP000326780">
    <property type="component" value="Chromosome"/>
</dbReference>
<evidence type="ECO:0000313" key="2">
    <source>
        <dbReference type="Proteomes" id="UP000326780"/>
    </source>
</evidence>
<accession>A0A5Q0M718</accession>
<gene>
    <name evidence="1" type="ORF">GFK26_18440</name>
</gene>
<dbReference type="RefSeq" id="WP_153283229.1">
    <property type="nucleotide sequence ID" value="NZ_CP045644.1"/>
</dbReference>
<organism evidence="1 2">
    <name type="scientific">Variovorax paradoxus</name>
    <dbReference type="NCBI Taxonomy" id="34073"/>
    <lineage>
        <taxon>Bacteria</taxon>
        <taxon>Pseudomonadati</taxon>
        <taxon>Pseudomonadota</taxon>
        <taxon>Betaproteobacteria</taxon>
        <taxon>Burkholderiales</taxon>
        <taxon>Comamonadaceae</taxon>
        <taxon>Variovorax</taxon>
    </lineage>
</organism>
<proteinExistence type="predicted"/>